<keyword evidence="3 7" id="KW-0479">Metal-binding</keyword>
<keyword evidence="10" id="KW-1185">Reference proteome</keyword>
<gene>
    <name evidence="9" type="ORF">F8O05_11585</name>
</gene>
<dbReference type="AlphaFoldDB" id="A0A7J5BBK8"/>
<dbReference type="SUPFAM" id="SSF55486">
    <property type="entry name" value="Metalloproteases ('zincins'), catalytic domain"/>
    <property type="match status" value="1"/>
</dbReference>
<dbReference type="RefSeq" id="WP_158052902.1">
    <property type="nucleotide sequence ID" value="NZ_WBKB01000007.1"/>
</dbReference>
<dbReference type="Gene3D" id="1.10.1370.10">
    <property type="entry name" value="Neurolysin, domain 3"/>
    <property type="match status" value="1"/>
</dbReference>
<evidence type="ECO:0000256" key="5">
    <source>
        <dbReference type="ARBA" id="ARBA00022833"/>
    </source>
</evidence>
<keyword evidence="5 7" id="KW-0862">Zinc</keyword>
<dbReference type="Proteomes" id="UP000433493">
    <property type="component" value="Unassembled WGS sequence"/>
</dbReference>
<proteinExistence type="inferred from homology"/>
<comment type="similarity">
    <text evidence="1 7">Belongs to the peptidase M3 family.</text>
</comment>
<dbReference type="OrthoDB" id="9773538at2"/>
<organism evidence="9 10">
    <name type="scientific">Gulosibacter chungangensis</name>
    <dbReference type="NCBI Taxonomy" id="979746"/>
    <lineage>
        <taxon>Bacteria</taxon>
        <taxon>Bacillati</taxon>
        <taxon>Actinomycetota</taxon>
        <taxon>Actinomycetes</taxon>
        <taxon>Micrococcales</taxon>
        <taxon>Microbacteriaceae</taxon>
        <taxon>Gulosibacter</taxon>
    </lineage>
</organism>
<dbReference type="GO" id="GO:0004222">
    <property type="term" value="F:metalloendopeptidase activity"/>
    <property type="evidence" value="ECO:0007669"/>
    <property type="project" value="InterPro"/>
</dbReference>
<dbReference type="PANTHER" id="PTHR43660">
    <property type="entry name" value="DIPEPTIDYL CARBOXYPEPTIDASE"/>
    <property type="match status" value="1"/>
</dbReference>
<evidence type="ECO:0000256" key="2">
    <source>
        <dbReference type="ARBA" id="ARBA00022670"/>
    </source>
</evidence>
<dbReference type="Gene3D" id="1.10.1370.40">
    <property type="match status" value="1"/>
</dbReference>
<keyword evidence="4 7" id="KW-0378">Hydrolase</keyword>
<dbReference type="InterPro" id="IPR034005">
    <property type="entry name" value="M3A_DCP"/>
</dbReference>
<protein>
    <submittedName>
        <fullName evidence="9">M3 family metallopeptidase</fullName>
    </submittedName>
</protein>
<dbReference type="GO" id="GO:0006508">
    <property type="term" value="P:proteolysis"/>
    <property type="evidence" value="ECO:0007669"/>
    <property type="project" value="UniProtKB-KW"/>
</dbReference>
<comment type="cofactor">
    <cofactor evidence="7">
        <name>Zn(2+)</name>
        <dbReference type="ChEBI" id="CHEBI:29105"/>
    </cofactor>
    <text evidence="7">Binds 1 zinc ion.</text>
</comment>
<dbReference type="GO" id="GO:0005829">
    <property type="term" value="C:cytosol"/>
    <property type="evidence" value="ECO:0007669"/>
    <property type="project" value="TreeGrafter"/>
</dbReference>
<dbReference type="GO" id="GO:0004180">
    <property type="term" value="F:carboxypeptidase activity"/>
    <property type="evidence" value="ECO:0007669"/>
    <property type="project" value="TreeGrafter"/>
</dbReference>
<sequence>MTGLLAADNPFASPSPLPYELPPFEQIQVEHFAPAIEAGFAEHRAEVAAIAGNTAEASFENTIEALERSGELLDRVLEVFFALTSSDATPEIEALETEFSPRIAAHYDAISLDAELYDRIRKVYDQREQLGLTSEQQYLVERLELEFRLAGANLDETGKSTLKELNQLLASLDTRFVRNLQADTNDLAVVVDDPSALAGLAESEVQSAASAATDAGLPGKYRVTLPLYTGHPWLAQLRHRPLRQRIFEASRSRGVRGGDHDNQQTVLDSVRLRAQKAQLLGFKSHADLVAANSTAGSVAAIDERLRTLAVPAVRNAERELQVLQELVDEQQRAEGEEPFELAAWDWAYYAEQIRERDFQVDEAALRPYFEADRVLHNGVFFAANLLYGLTFEPREDLVGHHPECKIFEVFDADGTGLGLYILDLYARDIKRGGAWMSTYRQQNELNGQATVVFNVLNVPRPPQGSPTLLTFDELETLFHEFGHALHGLLAHVTYPHFGGTNVLRDFVEFPSQVNEMWMTHPTVLANYARHYETGEPLPEEQFAKLRAAKAFNQGFMTAEYLAASVLDMAWHKLSPQEAAEVTDVVQFERDALAEAGLLLETVPTRYSSTYFQHIFGGGYSAGYYGYIWSEVFDAASVEVFETAEDIRATGERFRRSILEPGGSRRPQELVREFLGADASIQPLLRRRGLDN</sequence>
<dbReference type="GO" id="GO:0046872">
    <property type="term" value="F:metal ion binding"/>
    <property type="evidence" value="ECO:0007669"/>
    <property type="project" value="UniProtKB-UniRule"/>
</dbReference>
<dbReference type="EMBL" id="WBKB01000007">
    <property type="protein sequence ID" value="KAB1641952.1"/>
    <property type="molecule type" value="Genomic_DNA"/>
</dbReference>
<dbReference type="InterPro" id="IPR045090">
    <property type="entry name" value="Pept_M3A_M3B"/>
</dbReference>
<evidence type="ECO:0000256" key="7">
    <source>
        <dbReference type="RuleBase" id="RU003435"/>
    </source>
</evidence>
<name>A0A7J5BBK8_9MICO</name>
<dbReference type="PANTHER" id="PTHR43660:SF1">
    <property type="entry name" value="DIPEPTIDYL CARBOXYPEPTIDASE"/>
    <property type="match status" value="1"/>
</dbReference>
<dbReference type="CDD" id="cd06456">
    <property type="entry name" value="M3A_DCP"/>
    <property type="match status" value="1"/>
</dbReference>
<evidence type="ECO:0000256" key="4">
    <source>
        <dbReference type="ARBA" id="ARBA00022801"/>
    </source>
</evidence>
<keyword evidence="6 7" id="KW-0482">Metalloprotease</keyword>
<keyword evidence="2 7" id="KW-0645">Protease</keyword>
<dbReference type="InterPro" id="IPR001567">
    <property type="entry name" value="Pept_M3A_M3B_dom"/>
</dbReference>
<comment type="caution">
    <text evidence="9">The sequence shown here is derived from an EMBL/GenBank/DDBJ whole genome shotgun (WGS) entry which is preliminary data.</text>
</comment>
<dbReference type="Gene3D" id="3.40.390.10">
    <property type="entry name" value="Collagenase (Catalytic Domain)"/>
    <property type="match status" value="1"/>
</dbReference>
<dbReference type="InterPro" id="IPR024079">
    <property type="entry name" value="MetalloPept_cat_dom_sf"/>
</dbReference>
<evidence type="ECO:0000313" key="9">
    <source>
        <dbReference type="EMBL" id="KAB1641952.1"/>
    </source>
</evidence>
<accession>A0A7J5BBK8</accession>
<feature type="domain" description="Peptidase M3A/M3B catalytic" evidence="8">
    <location>
        <begin position="235"/>
        <end position="688"/>
    </location>
</feature>
<evidence type="ECO:0000313" key="10">
    <source>
        <dbReference type="Proteomes" id="UP000433493"/>
    </source>
</evidence>
<evidence type="ECO:0000256" key="1">
    <source>
        <dbReference type="ARBA" id="ARBA00006040"/>
    </source>
</evidence>
<evidence type="ECO:0000259" key="8">
    <source>
        <dbReference type="Pfam" id="PF01432"/>
    </source>
</evidence>
<evidence type="ECO:0000256" key="3">
    <source>
        <dbReference type="ARBA" id="ARBA00022723"/>
    </source>
</evidence>
<evidence type="ECO:0000256" key="6">
    <source>
        <dbReference type="ARBA" id="ARBA00023049"/>
    </source>
</evidence>
<dbReference type="FunFam" id="3.40.390.10:FF:000009">
    <property type="entry name" value="Oligopeptidase A"/>
    <property type="match status" value="1"/>
</dbReference>
<dbReference type="Pfam" id="PF01432">
    <property type="entry name" value="Peptidase_M3"/>
    <property type="match status" value="1"/>
</dbReference>
<dbReference type="InterPro" id="IPR024077">
    <property type="entry name" value="Neurolysin/TOP_dom2"/>
</dbReference>
<reference evidence="9 10" key="1">
    <citation type="submission" date="2019-09" db="EMBL/GenBank/DDBJ databases">
        <title>Phylogeny of genus Pseudoclavibacter and closely related genus.</title>
        <authorList>
            <person name="Li Y."/>
        </authorList>
    </citation>
    <scope>NUCLEOTIDE SEQUENCE [LARGE SCALE GENOMIC DNA]</scope>
    <source>
        <strain evidence="9 10">KCTC 13959</strain>
    </source>
</reference>